<evidence type="ECO:0000259" key="3">
    <source>
        <dbReference type="Pfam" id="PF01636"/>
    </source>
</evidence>
<accession>A0A7S7RVE8</accession>
<dbReference type="Gene3D" id="3.90.1200.10">
    <property type="match status" value="1"/>
</dbReference>
<dbReference type="InterPro" id="IPR011009">
    <property type="entry name" value="Kinase-like_dom_sf"/>
</dbReference>
<evidence type="ECO:0000256" key="2">
    <source>
        <dbReference type="ARBA" id="ARBA00022695"/>
    </source>
</evidence>
<evidence type="ECO:0000256" key="1">
    <source>
        <dbReference type="ARBA" id="ARBA00022679"/>
    </source>
</evidence>
<dbReference type="Proteomes" id="UP000593735">
    <property type="component" value="Chromosome"/>
</dbReference>
<keyword evidence="1 4" id="KW-0808">Transferase</keyword>
<evidence type="ECO:0000313" key="5">
    <source>
        <dbReference type="Proteomes" id="UP000593735"/>
    </source>
</evidence>
<organism evidence="4 5">
    <name type="scientific">Thermophilibacter immobilis</name>
    <dbReference type="NCBI Taxonomy" id="2779519"/>
    <lineage>
        <taxon>Bacteria</taxon>
        <taxon>Bacillati</taxon>
        <taxon>Actinomycetota</taxon>
        <taxon>Coriobacteriia</taxon>
        <taxon>Coriobacteriales</taxon>
        <taxon>Atopobiaceae</taxon>
        <taxon>Thermophilibacter</taxon>
    </lineage>
</organism>
<dbReference type="EMBL" id="CP063767">
    <property type="protein sequence ID" value="QOY61563.1"/>
    <property type="molecule type" value="Genomic_DNA"/>
</dbReference>
<dbReference type="InterPro" id="IPR050065">
    <property type="entry name" value="GlmU-like"/>
</dbReference>
<dbReference type="InterPro" id="IPR002575">
    <property type="entry name" value="Aminoglycoside_PTrfase"/>
</dbReference>
<proteinExistence type="predicted"/>
<keyword evidence="5" id="KW-1185">Reference proteome</keyword>
<dbReference type="SUPFAM" id="SSF56112">
    <property type="entry name" value="Protein kinase-like (PK-like)"/>
    <property type="match status" value="1"/>
</dbReference>
<dbReference type="Gene3D" id="3.30.200.20">
    <property type="entry name" value="Phosphorylase Kinase, domain 1"/>
    <property type="match status" value="1"/>
</dbReference>
<evidence type="ECO:0000313" key="4">
    <source>
        <dbReference type="EMBL" id="QOY61563.1"/>
    </source>
</evidence>
<gene>
    <name evidence="4" type="ORF">INP52_04120</name>
</gene>
<dbReference type="InterPro" id="IPR029044">
    <property type="entry name" value="Nucleotide-diphossugar_trans"/>
</dbReference>
<dbReference type="PANTHER" id="PTHR43584">
    <property type="entry name" value="NUCLEOTIDYL TRANSFERASE"/>
    <property type="match status" value="1"/>
</dbReference>
<feature type="domain" description="Aminoglycoside phosphotransferase" evidence="3">
    <location>
        <begin position="320"/>
        <end position="528"/>
    </location>
</feature>
<reference evidence="4 5" key="1">
    <citation type="submission" date="2020-10" db="EMBL/GenBank/DDBJ databases">
        <title>Olsenella immobilis sp.nov., isolated from the mud in a fermentation cellar used for the production of Chinese strong-flavoured liquor.</title>
        <authorList>
            <person name="Lu L."/>
        </authorList>
    </citation>
    <scope>NUCLEOTIDE SEQUENCE [LARGE SCALE GENOMIC DNA]</scope>
    <source>
        <strain evidence="4 5">LZLJ-2</strain>
    </source>
</reference>
<sequence>MTLTRTEFDVLRIFTMNEPVLHAPQVAHATDLPPEMVEETLDTLTHDGFISSGRVTQKGAEALEPYRVDSAVILATDLYPRFAPISYEEPKGLLKVRGEILIERQIEQLQAAGITNITIAVGYKQECFFYLSAKYEVKLLVNHEYAERDNGWTLWLARELLGNTYLCPSDDYFAANPFERYVYKAYHASVYVEGSTDEWCLGTDGGERIVSASIGGHDSWVTQGHAYFDRAFSERFIPLLGQALMQSENESKPWESIYAENLSSLDMEIRRYSSDIIHEFNSLEELEEFEPGFVSHVSSPILDNITQVLSCFRADIHGFLPVSQGLTNLSFRFSVNGQEYVYRHPGIGTDKFIDRDAETQANTVAHRLGVDRTFLYEDSKQGWKICRFVRNARNLDPLDPTQVKRAMELCRSFHESGARINATFDFFGNGVSYESLLEGHGAINISGYYELREKVARISAHASGDGYPPCFSHNDYLPLNFLIDEQNGMDVIDWEFAGMSDPGNDFATFVICSQYDEGKAEEALSYYFGGTPTFLERRHFWAMVVLGGWCWYVWALEKDAEGAGVGEWESIYKSYAVDYVDRVLTWYEEGE</sequence>
<dbReference type="SUPFAM" id="SSF53448">
    <property type="entry name" value="Nucleotide-diphospho-sugar transferases"/>
    <property type="match status" value="1"/>
</dbReference>
<protein>
    <submittedName>
        <fullName evidence="4">Phosphotransferase</fullName>
    </submittedName>
</protein>
<dbReference type="Pfam" id="PF01636">
    <property type="entry name" value="APH"/>
    <property type="match status" value="1"/>
</dbReference>
<keyword evidence="2" id="KW-0548">Nucleotidyltransferase</keyword>
<dbReference type="KEGG" id="tio:INP52_04120"/>
<dbReference type="CDD" id="cd05151">
    <property type="entry name" value="ChoK-like"/>
    <property type="match status" value="1"/>
</dbReference>
<dbReference type="PANTHER" id="PTHR43584:SF5">
    <property type="entry name" value="PROTEIN LICC"/>
    <property type="match status" value="1"/>
</dbReference>
<name>A0A7S7RVE8_9ACTN</name>
<dbReference type="CDD" id="cd02523">
    <property type="entry name" value="PC_cytidylyltransferase"/>
    <property type="match status" value="1"/>
</dbReference>
<dbReference type="AlphaFoldDB" id="A0A7S7RVE8"/>
<dbReference type="Gene3D" id="3.90.550.10">
    <property type="entry name" value="Spore Coat Polysaccharide Biosynthesis Protein SpsA, Chain A"/>
    <property type="match status" value="1"/>
</dbReference>
<dbReference type="GO" id="GO:0016779">
    <property type="term" value="F:nucleotidyltransferase activity"/>
    <property type="evidence" value="ECO:0007669"/>
    <property type="project" value="UniProtKB-KW"/>
</dbReference>